<accession>A0A6V8KAH2</accession>
<organism evidence="2 3">
    <name type="scientific">Phytohabitans houttuyneae</name>
    <dbReference type="NCBI Taxonomy" id="1076126"/>
    <lineage>
        <taxon>Bacteria</taxon>
        <taxon>Bacillati</taxon>
        <taxon>Actinomycetota</taxon>
        <taxon>Actinomycetes</taxon>
        <taxon>Micromonosporales</taxon>
        <taxon>Micromonosporaceae</taxon>
    </lineage>
</organism>
<reference evidence="2 3" key="1">
    <citation type="submission" date="2020-03" db="EMBL/GenBank/DDBJ databases">
        <title>Whole genome shotgun sequence of Phytohabitans houttuyneae NBRC 108639.</title>
        <authorList>
            <person name="Komaki H."/>
            <person name="Tamura T."/>
        </authorList>
    </citation>
    <scope>NUCLEOTIDE SEQUENCE [LARGE SCALE GENOMIC DNA]</scope>
    <source>
        <strain evidence="2 3">NBRC 108639</strain>
    </source>
</reference>
<comment type="caution">
    <text evidence="2">The sequence shown here is derived from an EMBL/GenBank/DDBJ whole genome shotgun (WGS) entry which is preliminary data.</text>
</comment>
<dbReference type="Proteomes" id="UP000482800">
    <property type="component" value="Unassembled WGS sequence"/>
</dbReference>
<protein>
    <submittedName>
        <fullName evidence="2">Uncharacterized protein</fullName>
    </submittedName>
</protein>
<sequence>MIPLDTSKGKEVTIDVEDSLDGLVDLLIKEVAAQGHGAWISKSGVRVFQIGDEMIFVPETPRDLPQWRRLLYQLIAAGLRWPPPEGSKRTGAACTARPRVPPPTTDTNKGNWR</sequence>
<reference evidence="2 3" key="2">
    <citation type="submission" date="2020-03" db="EMBL/GenBank/DDBJ databases">
        <authorList>
            <person name="Ichikawa N."/>
            <person name="Kimura A."/>
            <person name="Kitahashi Y."/>
            <person name="Uohara A."/>
        </authorList>
    </citation>
    <scope>NUCLEOTIDE SEQUENCE [LARGE SCALE GENOMIC DNA]</scope>
    <source>
        <strain evidence="2 3">NBRC 108639</strain>
    </source>
</reference>
<proteinExistence type="predicted"/>
<dbReference type="RefSeq" id="WP_173056994.1">
    <property type="nucleotide sequence ID" value="NZ_BLPF01000001.1"/>
</dbReference>
<evidence type="ECO:0000313" key="3">
    <source>
        <dbReference type="Proteomes" id="UP000482800"/>
    </source>
</evidence>
<dbReference type="EMBL" id="BLPF01000001">
    <property type="protein sequence ID" value="GFJ79461.1"/>
    <property type="molecule type" value="Genomic_DNA"/>
</dbReference>
<evidence type="ECO:0000256" key="1">
    <source>
        <dbReference type="SAM" id="MobiDB-lite"/>
    </source>
</evidence>
<name>A0A6V8KAH2_9ACTN</name>
<dbReference type="AlphaFoldDB" id="A0A6V8KAH2"/>
<feature type="region of interest" description="Disordered" evidence="1">
    <location>
        <begin position="83"/>
        <end position="113"/>
    </location>
</feature>
<evidence type="ECO:0000313" key="2">
    <source>
        <dbReference type="EMBL" id="GFJ79461.1"/>
    </source>
</evidence>
<gene>
    <name evidence="2" type="ORF">Phou_036410</name>
</gene>
<keyword evidence="3" id="KW-1185">Reference proteome</keyword>